<feature type="region of interest" description="Disordered" evidence="4">
    <location>
        <begin position="66"/>
        <end position="127"/>
    </location>
</feature>
<feature type="site" description="Interaction with DNA" evidence="3">
    <location>
        <position position="907"/>
    </location>
</feature>
<feature type="compositionally biased region" description="Basic and acidic residues" evidence="4">
    <location>
        <begin position="255"/>
        <end position="271"/>
    </location>
</feature>
<protein>
    <recommendedName>
        <fullName evidence="7">PLD phosphodiesterase domain-containing protein</fullName>
    </recommendedName>
</protein>
<feature type="compositionally biased region" description="Basic and acidic residues" evidence="4">
    <location>
        <begin position="367"/>
        <end position="382"/>
    </location>
</feature>
<evidence type="ECO:0000256" key="4">
    <source>
        <dbReference type="SAM" id="MobiDB-lite"/>
    </source>
</evidence>
<organism evidence="5 6">
    <name type="scientific">Exophiala bonariae</name>
    <dbReference type="NCBI Taxonomy" id="1690606"/>
    <lineage>
        <taxon>Eukaryota</taxon>
        <taxon>Fungi</taxon>
        <taxon>Dikarya</taxon>
        <taxon>Ascomycota</taxon>
        <taxon>Pezizomycotina</taxon>
        <taxon>Eurotiomycetes</taxon>
        <taxon>Chaetothyriomycetidae</taxon>
        <taxon>Chaetothyriales</taxon>
        <taxon>Herpotrichiellaceae</taxon>
        <taxon>Exophiala</taxon>
    </lineage>
</organism>
<feature type="binding site" evidence="2">
    <location>
        <position position="876"/>
    </location>
    <ligand>
        <name>substrate</name>
    </ligand>
</feature>
<reference evidence="5 6" key="1">
    <citation type="submission" date="2023-08" db="EMBL/GenBank/DDBJ databases">
        <title>Black Yeasts Isolated from many extreme environments.</title>
        <authorList>
            <person name="Coleine C."/>
            <person name="Stajich J.E."/>
            <person name="Selbmann L."/>
        </authorList>
    </citation>
    <scope>NUCLEOTIDE SEQUENCE [LARGE SCALE GENOMIC DNA]</scope>
    <source>
        <strain evidence="5 6">CCFEE 5792</strain>
    </source>
</reference>
<gene>
    <name evidence="5" type="ORF">LTR84_006064</name>
</gene>
<keyword evidence="6" id="KW-1185">Reference proteome</keyword>
<feature type="region of interest" description="Disordered" evidence="4">
    <location>
        <begin position="778"/>
        <end position="811"/>
    </location>
</feature>
<evidence type="ECO:0008006" key="7">
    <source>
        <dbReference type="Google" id="ProtNLM"/>
    </source>
</evidence>
<dbReference type="GO" id="GO:0005634">
    <property type="term" value="C:nucleus"/>
    <property type="evidence" value="ECO:0007669"/>
    <property type="project" value="InterPro"/>
</dbReference>
<dbReference type="RefSeq" id="XP_064703382.1">
    <property type="nucleotide sequence ID" value="XM_064849627.1"/>
</dbReference>
<evidence type="ECO:0000313" key="6">
    <source>
        <dbReference type="Proteomes" id="UP001358417"/>
    </source>
</evidence>
<evidence type="ECO:0000313" key="5">
    <source>
        <dbReference type="EMBL" id="KAK5047876.1"/>
    </source>
</evidence>
<feature type="compositionally biased region" description="Low complexity" evidence="4">
    <location>
        <begin position="240"/>
        <end position="251"/>
    </location>
</feature>
<feature type="region of interest" description="Disordered" evidence="4">
    <location>
        <begin position="941"/>
        <end position="960"/>
    </location>
</feature>
<comment type="caution">
    <text evidence="5">The sequence shown here is derived from an EMBL/GenBank/DDBJ whole genome shotgun (WGS) entry which is preliminary data.</text>
</comment>
<dbReference type="InterPro" id="IPR010347">
    <property type="entry name" value="Tdp1"/>
</dbReference>
<dbReference type="CDD" id="cd09122">
    <property type="entry name" value="PLDc_Tdp1_1"/>
    <property type="match status" value="1"/>
</dbReference>
<feature type="binding site" evidence="2">
    <location>
        <position position="569"/>
    </location>
    <ligand>
        <name>substrate</name>
    </ligand>
</feature>
<accession>A0AAV9N4Y7</accession>
<evidence type="ECO:0000256" key="1">
    <source>
        <dbReference type="PIRSR" id="PIRSR610347-1"/>
    </source>
</evidence>
<dbReference type="Gene3D" id="3.30.870.10">
    <property type="entry name" value="Endonuclease Chain A"/>
    <property type="match status" value="2"/>
</dbReference>
<feature type="active site" description="Nucleophile" evidence="1">
    <location>
        <position position="567"/>
    </location>
</feature>
<dbReference type="GeneID" id="89974237"/>
<feature type="region of interest" description="Disordered" evidence="4">
    <location>
        <begin position="1"/>
        <end position="53"/>
    </location>
</feature>
<dbReference type="Pfam" id="PF06087">
    <property type="entry name" value="Tyr-DNA_phospho"/>
    <property type="match status" value="2"/>
</dbReference>
<evidence type="ECO:0000256" key="2">
    <source>
        <dbReference type="PIRSR" id="PIRSR610347-2"/>
    </source>
</evidence>
<feature type="region of interest" description="Disordered" evidence="4">
    <location>
        <begin position="283"/>
        <end position="305"/>
    </location>
</feature>
<dbReference type="GO" id="GO:0017005">
    <property type="term" value="F:3'-tyrosyl-DNA phosphodiesterase activity"/>
    <property type="evidence" value="ECO:0007669"/>
    <property type="project" value="TreeGrafter"/>
</dbReference>
<dbReference type="AlphaFoldDB" id="A0AAV9N4Y7"/>
<dbReference type="PANTHER" id="PTHR12415">
    <property type="entry name" value="TYROSYL-DNA PHOSPHODIESTERASE 1"/>
    <property type="match status" value="1"/>
</dbReference>
<feature type="compositionally biased region" description="Low complexity" evidence="4">
    <location>
        <begin position="799"/>
        <end position="811"/>
    </location>
</feature>
<proteinExistence type="predicted"/>
<dbReference type="GO" id="GO:0006281">
    <property type="term" value="P:DNA repair"/>
    <property type="evidence" value="ECO:0007669"/>
    <property type="project" value="InterPro"/>
</dbReference>
<feature type="active site" description="Proton donor/acceptor" evidence="1">
    <location>
        <position position="874"/>
    </location>
</feature>
<dbReference type="EMBL" id="JAVRRD010000023">
    <property type="protein sequence ID" value="KAK5047876.1"/>
    <property type="molecule type" value="Genomic_DNA"/>
</dbReference>
<feature type="compositionally biased region" description="Basic and acidic residues" evidence="4">
    <location>
        <begin position="283"/>
        <end position="294"/>
    </location>
</feature>
<evidence type="ECO:0000256" key="3">
    <source>
        <dbReference type="PIRSR" id="PIRSR610347-3"/>
    </source>
</evidence>
<dbReference type="GO" id="GO:0003697">
    <property type="term" value="F:single-stranded DNA binding"/>
    <property type="evidence" value="ECO:0007669"/>
    <property type="project" value="TreeGrafter"/>
</dbReference>
<sequence length="1005" mass="109909">MAGDFVDLTADDDLDSRPVLRTRPGSSHLRTQDKEPTHAHQGSSTKDPILLDEDDEVVVSDLILSQKPNTHTVNLSTRNDSSQATAHREYEGTMANRTESAGRPSDNARPSRRATTPPPAPARLNLTPPDYGEIILGPGDPPPLYPNLSNFGGPVLVRDGSDGRLPVWIAYQPIPQSCSPPPLAGDIIISDSESITPTTADDESSERDMMEGMDSDEAEELRAAIALSLQESSRPTKAMPTTIPSSTIRISPSPPRREDEAKQKKKQKRDELLLKMRAQRVLEDSIHEGNEHSKQVSSTVAEADSERAVSHLPVAIRTQKAPASASTSSGPTAFNLLTLNRQAMEAERLQRLKRKHEEAEPNSTSSDDMRGRVLARREREQSKTISLSPPPLKRGRLNDGGSLLHGRSTDNKKPQAREISRSQPRESAQQMDTRAASAPAMKSLPSQVKPHTAVESRRAATITSPNAKYFPAGKVFQTFVEGFPTTNTISFPQLIGPKDSLTSCLLSSFIWDFDWLLPHFATAKTKFQFVMHAKWPGQRDALREDFGNINNVRLCFPPMDSIINCMHSKLMLLFYDANPMEMAMAMSMPASSVGGTPPDGLKGDTVSWEQGPRCRIVVPTANLTGSDWGVGGVMENTVFLIDLPVKRDTCSAAATAAGTHQKTAFQKSLVTFLQAQTVPEDVISKLENFDFRSTAQYGFVHTIGGMHGGERWDATGYCGLGRAVSQMGLVSRDNNNNEPEVNFVSSSVGSLNDGFLSAMYLAVQGDSGLAEYRHRTGTTARASNARHGSLQKQDASLRASGSTPAAASTSMSLTRTWRENFQFTFPSDDTVKASIGGPAAAGTVCFSDKYWQNAKFPRQNMRDCVSVRRGCLMHNKLMFVKYPAPLVKQGTSKAYIGWVYVGSANLSESAWGRLVQDKTTKSPKLNCRNWECGVIVPVEKEESPGQDMKSSVMESDNDDGGGEVDHGILALGRVVPVPMKYPCESFEGKKPWLFSEDITRWTDVA</sequence>
<dbReference type="InterPro" id="IPR003903">
    <property type="entry name" value="UIM_dom"/>
</dbReference>
<dbReference type="Proteomes" id="UP001358417">
    <property type="component" value="Unassembled WGS sequence"/>
</dbReference>
<dbReference type="PANTHER" id="PTHR12415:SF4">
    <property type="entry name" value="TYROSYL-DNA PHOSPHODIESTERASE DOMAIN-CONTAINING PROTEIN"/>
    <property type="match status" value="1"/>
</dbReference>
<dbReference type="PROSITE" id="PS50330">
    <property type="entry name" value="UIM"/>
    <property type="match status" value="1"/>
</dbReference>
<feature type="compositionally biased region" description="Basic and acidic residues" evidence="4">
    <location>
        <begin position="407"/>
        <end position="424"/>
    </location>
</feature>
<feature type="region of interest" description="Disordered" evidence="4">
    <location>
        <begin position="232"/>
        <end position="271"/>
    </location>
</feature>
<feature type="compositionally biased region" description="Polar residues" evidence="4">
    <location>
        <begin position="66"/>
        <end position="85"/>
    </location>
</feature>
<feature type="region of interest" description="Disordered" evidence="4">
    <location>
        <begin position="352"/>
        <end position="453"/>
    </location>
</feature>
<name>A0AAV9N4Y7_9EURO</name>
<dbReference type="GO" id="GO:0003690">
    <property type="term" value="F:double-stranded DNA binding"/>
    <property type="evidence" value="ECO:0007669"/>
    <property type="project" value="TreeGrafter"/>
</dbReference>
<dbReference type="SUPFAM" id="SSF56024">
    <property type="entry name" value="Phospholipase D/nuclease"/>
    <property type="match status" value="3"/>
</dbReference>